<gene>
    <name evidence="1" type="ORF">UR23_C0033G0007</name>
</gene>
<feature type="non-terminal residue" evidence="1">
    <location>
        <position position="36"/>
    </location>
</feature>
<name>A0A0F9YTZ8_9BACT</name>
<reference evidence="1 2" key="1">
    <citation type="journal article" date="2015" name="Nature">
        <title>rRNA introns, odd ribosomes, and small enigmatic genomes across a large radiation of phyla.</title>
        <authorList>
            <person name="Brown C.T."/>
            <person name="Hug L.A."/>
            <person name="Thomas B.C."/>
            <person name="Sharon I."/>
            <person name="Castelle C.J."/>
            <person name="Singh A."/>
            <person name="Wilkins M.J."/>
            <person name="Williams K.H."/>
            <person name="Banfield J.F."/>
        </authorList>
    </citation>
    <scope>NUCLEOTIDE SEQUENCE [LARGE SCALE GENOMIC DNA]</scope>
</reference>
<protein>
    <recommendedName>
        <fullName evidence="3">DegT/DnrJ/EryC1/StrS aminotransferase</fullName>
    </recommendedName>
</protein>
<evidence type="ECO:0008006" key="3">
    <source>
        <dbReference type="Google" id="ProtNLM"/>
    </source>
</evidence>
<evidence type="ECO:0000313" key="1">
    <source>
        <dbReference type="EMBL" id="KKP34964.1"/>
    </source>
</evidence>
<organism evidence="1 2">
    <name type="scientific">Candidatus Roizmanbacteria bacterium GW2011_GWA2_32_13</name>
    <dbReference type="NCBI Taxonomy" id="1618475"/>
    <lineage>
        <taxon>Bacteria</taxon>
        <taxon>Candidatus Roizmaniibacteriota</taxon>
    </lineage>
</organism>
<dbReference type="AlphaFoldDB" id="A0A0F9YTZ8"/>
<comment type="caution">
    <text evidence="1">The sequence shown here is derived from an EMBL/GenBank/DDBJ whole genome shotgun (WGS) entry which is preliminary data.</text>
</comment>
<sequence length="36" mass="4090">MKIKKSQKNIAFAGPSITDREVKYVTDAVKNGWYTT</sequence>
<accession>A0A0F9YTZ8</accession>
<evidence type="ECO:0000313" key="2">
    <source>
        <dbReference type="Proteomes" id="UP000034349"/>
    </source>
</evidence>
<dbReference type="Proteomes" id="UP000034349">
    <property type="component" value="Unassembled WGS sequence"/>
</dbReference>
<proteinExistence type="predicted"/>
<dbReference type="EMBL" id="LBOK01000033">
    <property type="protein sequence ID" value="KKP34964.1"/>
    <property type="molecule type" value="Genomic_DNA"/>
</dbReference>